<dbReference type="InterPro" id="IPR007815">
    <property type="entry name" value="Emycin_Estase"/>
</dbReference>
<comment type="caution">
    <text evidence="1">The sequence shown here is derived from an EMBL/GenBank/DDBJ whole genome shotgun (WGS) entry which is preliminary data.</text>
</comment>
<gene>
    <name evidence="1" type="ORF">OF897_20710</name>
</gene>
<dbReference type="EMBL" id="JAOVZW010000033">
    <property type="protein sequence ID" value="MCX8526342.1"/>
    <property type="molecule type" value="Genomic_DNA"/>
</dbReference>
<accession>A0ABT3XXK2</accession>
<name>A0ABT3XXK2_9FLAO</name>
<dbReference type="SUPFAM" id="SSF159501">
    <property type="entry name" value="EreA/ChaN-like"/>
    <property type="match status" value="1"/>
</dbReference>
<dbReference type="Proteomes" id="UP001073122">
    <property type="component" value="Unassembled WGS sequence"/>
</dbReference>
<dbReference type="RefSeq" id="WP_267267574.1">
    <property type="nucleotide sequence ID" value="NZ_JAOVZW010000033.1"/>
</dbReference>
<keyword evidence="2" id="KW-1185">Reference proteome</keyword>
<evidence type="ECO:0000313" key="1">
    <source>
        <dbReference type="EMBL" id="MCX8526342.1"/>
    </source>
</evidence>
<proteinExistence type="predicted"/>
<dbReference type="Pfam" id="PF05139">
    <property type="entry name" value="Erythro_esteras"/>
    <property type="match status" value="1"/>
</dbReference>
<sequence length="68" mass="7806">MGDYLKKEFGDRCKTFGFTIYKGTFSANGKQEIGTYALQEAPKNSLEYLLNSFGKNLLFFPYFVDTKI</sequence>
<protein>
    <submittedName>
        <fullName evidence="1">Erythromycin esterase family protein</fullName>
    </submittedName>
</protein>
<reference evidence="1" key="1">
    <citation type="submission" date="2022-10" db="EMBL/GenBank/DDBJ databases">
        <title>Chryseobacterium sp. nov., a novel bacterial species.</title>
        <authorList>
            <person name="Cao Y."/>
        </authorList>
    </citation>
    <scope>NUCLEOTIDE SEQUENCE</scope>
    <source>
        <strain evidence="1">CCTCC AB2015118</strain>
    </source>
</reference>
<evidence type="ECO:0000313" key="2">
    <source>
        <dbReference type="Proteomes" id="UP001073122"/>
    </source>
</evidence>
<dbReference type="Gene3D" id="3.40.1660.10">
    <property type="entry name" value="EreA-like (biosynthetic domain)"/>
    <property type="match status" value="1"/>
</dbReference>
<organism evidence="1 2">
    <name type="scientific">Chryseobacterium formosus</name>
    <dbReference type="NCBI Taxonomy" id="1537363"/>
    <lineage>
        <taxon>Bacteria</taxon>
        <taxon>Pseudomonadati</taxon>
        <taxon>Bacteroidota</taxon>
        <taxon>Flavobacteriia</taxon>
        <taxon>Flavobacteriales</taxon>
        <taxon>Weeksellaceae</taxon>
        <taxon>Chryseobacterium group</taxon>
        <taxon>Chryseobacterium</taxon>
    </lineage>
</organism>